<dbReference type="InterPro" id="IPR011604">
    <property type="entry name" value="PDDEXK-like_dom_sf"/>
</dbReference>
<keyword evidence="1" id="KW-0862">Zinc</keyword>
<protein>
    <recommendedName>
        <fullName evidence="2">SWIM-type domain-containing protein</fullName>
    </recommendedName>
</protein>
<dbReference type="PANTHER" id="PTHR39953">
    <property type="entry name" value="RE54151P"/>
    <property type="match status" value="1"/>
</dbReference>
<evidence type="ECO:0000256" key="1">
    <source>
        <dbReference type="PROSITE-ProRule" id="PRU00325"/>
    </source>
</evidence>
<organism evidence="3 4">
    <name type="scientific">Ceutorhynchus assimilis</name>
    <name type="common">cabbage seed weevil</name>
    <dbReference type="NCBI Taxonomy" id="467358"/>
    <lineage>
        <taxon>Eukaryota</taxon>
        <taxon>Metazoa</taxon>
        <taxon>Ecdysozoa</taxon>
        <taxon>Arthropoda</taxon>
        <taxon>Hexapoda</taxon>
        <taxon>Insecta</taxon>
        <taxon>Pterygota</taxon>
        <taxon>Neoptera</taxon>
        <taxon>Endopterygota</taxon>
        <taxon>Coleoptera</taxon>
        <taxon>Polyphaga</taxon>
        <taxon>Cucujiformia</taxon>
        <taxon>Curculionidae</taxon>
        <taxon>Ceutorhynchinae</taxon>
        <taxon>Ceutorhynchus</taxon>
    </lineage>
</organism>
<proteinExistence type="predicted"/>
<evidence type="ECO:0000259" key="2">
    <source>
        <dbReference type="PROSITE" id="PS50966"/>
    </source>
</evidence>
<dbReference type="InterPro" id="IPR007527">
    <property type="entry name" value="Znf_SWIM"/>
</dbReference>
<keyword evidence="4" id="KW-1185">Reference proteome</keyword>
<dbReference type="SUPFAM" id="SSF52980">
    <property type="entry name" value="Restriction endonuclease-like"/>
    <property type="match status" value="1"/>
</dbReference>
<dbReference type="PANTHER" id="PTHR39953:SF1">
    <property type="entry name" value="RE54151P"/>
    <property type="match status" value="1"/>
</dbReference>
<dbReference type="EMBL" id="OU892286">
    <property type="protein sequence ID" value="CAG9761284.1"/>
    <property type="molecule type" value="Genomic_DNA"/>
</dbReference>
<gene>
    <name evidence="3" type="ORF">CEUTPL_LOCUS1989</name>
</gene>
<dbReference type="GO" id="GO:0006281">
    <property type="term" value="P:DNA repair"/>
    <property type="evidence" value="ECO:0007669"/>
    <property type="project" value="UniProtKB-ARBA"/>
</dbReference>
<evidence type="ECO:0000313" key="4">
    <source>
        <dbReference type="Proteomes" id="UP001152799"/>
    </source>
</evidence>
<dbReference type="GO" id="GO:0008270">
    <property type="term" value="F:zinc ion binding"/>
    <property type="evidence" value="ECO:0007669"/>
    <property type="project" value="UniProtKB-KW"/>
</dbReference>
<dbReference type="PROSITE" id="PS50966">
    <property type="entry name" value="ZF_SWIM"/>
    <property type="match status" value="1"/>
</dbReference>
<reference evidence="3" key="1">
    <citation type="submission" date="2022-01" db="EMBL/GenBank/DDBJ databases">
        <authorList>
            <person name="King R."/>
        </authorList>
    </citation>
    <scope>NUCLEOTIDE SEQUENCE</scope>
</reference>
<feature type="domain" description="SWIM-type" evidence="2">
    <location>
        <begin position="48"/>
        <end position="87"/>
    </location>
</feature>
<keyword evidence="1" id="KW-0479">Metal-binding</keyword>
<keyword evidence="1" id="KW-0863">Zinc-finger</keyword>
<sequence length="279" mass="31174">MSALESGFVKAASDNLPNVDIEMLKRADNICTVKAKITPEHKVRNVAYRLQAVNNEEDEEVLSCECLDCPASAGGCKHGVAFLLWLHRRSEEPSVTSVECYWKKSKLAKGVEVNQSIANLTKKKPPILLNTIDSDFLKQVVQGCSQSEGTLFNFFKKVKLEFSSLYQIMQSFEESSFEKNADSFIAYAKTVMTEEACRTAEKNSREQVDSTEWFELRYGKITASVLYEASRCSTLSGALHGKILGGTPALNTFAVTRGKNLESQVIEVYLIDDKTYTYL</sequence>
<dbReference type="OrthoDB" id="261614at2759"/>
<dbReference type="InterPro" id="IPR011335">
    <property type="entry name" value="Restrct_endonuc-II-like"/>
</dbReference>
<dbReference type="Proteomes" id="UP001152799">
    <property type="component" value="Chromosome 10"/>
</dbReference>
<evidence type="ECO:0000313" key="3">
    <source>
        <dbReference type="EMBL" id="CAG9761284.1"/>
    </source>
</evidence>
<dbReference type="AlphaFoldDB" id="A0A9N9QJI8"/>
<dbReference type="Gene3D" id="3.90.320.10">
    <property type="match status" value="1"/>
</dbReference>
<accession>A0A9N9QJI8</accession>
<name>A0A9N9QJI8_9CUCU</name>